<feature type="transmembrane region" description="Helical" evidence="8">
    <location>
        <begin position="140"/>
        <end position="159"/>
    </location>
</feature>
<proteinExistence type="predicted"/>
<evidence type="ECO:0000256" key="3">
    <source>
        <dbReference type="ARBA" id="ARBA00022692"/>
    </source>
</evidence>
<evidence type="ECO:0000256" key="6">
    <source>
        <dbReference type="ARBA" id="ARBA00022989"/>
    </source>
</evidence>
<evidence type="ECO:0000313" key="11">
    <source>
        <dbReference type="EMBL" id="EEE65781.1"/>
    </source>
</evidence>
<dbReference type="Proteomes" id="UP000007752">
    <property type="component" value="Chromosome 6"/>
</dbReference>
<feature type="region of interest" description="Disordered" evidence="9">
    <location>
        <begin position="539"/>
        <end position="558"/>
    </location>
</feature>
<dbReference type="InterPro" id="IPR045064">
    <property type="entry name" value="Reticulon-like"/>
</dbReference>
<feature type="domain" description="Reticulon" evidence="10">
    <location>
        <begin position="108"/>
        <end position="303"/>
    </location>
</feature>
<feature type="compositionally biased region" description="Acidic residues" evidence="9">
    <location>
        <begin position="808"/>
        <end position="821"/>
    </location>
</feature>
<comment type="subcellular location">
    <subcellularLocation>
        <location evidence="2 8">Endoplasmic reticulum membrane</location>
        <topology evidence="2 8">Multi-pass membrane protein</topology>
    </subcellularLocation>
</comment>
<evidence type="ECO:0000256" key="9">
    <source>
        <dbReference type="SAM" id="MobiDB-lite"/>
    </source>
</evidence>
<dbReference type="GO" id="GO:0046872">
    <property type="term" value="F:metal ion binding"/>
    <property type="evidence" value="ECO:0007669"/>
    <property type="project" value="UniProtKB-KW"/>
</dbReference>
<dbReference type="PANTHER" id="PTHR10994:SF73">
    <property type="entry name" value="RETICULON-LIKE PROTEIN"/>
    <property type="match status" value="1"/>
</dbReference>
<evidence type="ECO:0000256" key="8">
    <source>
        <dbReference type="RuleBase" id="RU363132"/>
    </source>
</evidence>
<dbReference type="EMBL" id="CM000143">
    <property type="protein sequence ID" value="EEE65781.1"/>
    <property type="molecule type" value="Genomic_DNA"/>
</dbReference>
<keyword evidence="4" id="KW-0479">Metal-binding</keyword>
<dbReference type="InterPro" id="IPR027806">
    <property type="entry name" value="HARBI1_dom"/>
</dbReference>
<evidence type="ECO:0000256" key="5">
    <source>
        <dbReference type="ARBA" id="ARBA00022824"/>
    </source>
</evidence>
<evidence type="ECO:0000256" key="7">
    <source>
        <dbReference type="ARBA" id="ARBA00023136"/>
    </source>
</evidence>
<gene>
    <name evidence="11" type="ORF">OsJ_21474</name>
</gene>
<dbReference type="Pfam" id="PF13359">
    <property type="entry name" value="DDE_Tnp_4"/>
    <property type="match status" value="1"/>
</dbReference>
<evidence type="ECO:0000256" key="4">
    <source>
        <dbReference type="ARBA" id="ARBA00022723"/>
    </source>
</evidence>
<sequence length="821" mass="90620">MADPAAEETVPAPPPTPAVDPAEGASDAPQPVELPADTAAASPEKVSSPPPEPAPAVRNPGVQAARGGHLRATRLLGAVKESSVEPPNKEIRLKGNGLHAQVILRKFAADVLLWKDKKTSAVVIGGATVIWILFEVLDYHLLTLLSHVMIGALAILFLWSKATTFIKKSPPDIPVVQIPEDVAVNVSRALRSDINRALHLFREIALGHDLKKFLGVIVALWVLSEVGSCCDFLTLIYVAVLMLHTVPILYDKYQDKVDHFAGRAHSEACKHYEVLDAKVLSKIPRGPIHHIRSGVSGGNHPNRLWTRTTVTATTVAATATAITVAGTATAAPSAVTAPTTPEVSTAAAAPGPSTGPEHRFGRRHPDPGDFLAQPLHPSREGGHTSFTFGGFGKGSSSSQNPSQLEFRTLDLNSAYEWSAMHGYQDLRGGGWEGSQCPLGLHVRLGARTARSGFVGAPVVKEQADMGRSDGGTRSRRPAFDWCWKLRTYTGLGRWPDGTVVASDKWWDDNTKNHAELKKPKNGMPKYLDELDRMFMGRTHSMRSTPSTRSTATSPSKKLKSPVVRAMVSELKVHNELQKDKVAAMDNYLGRREKKKDDEMARVREVAERIMGLSRECGVTDETPKLWVASYVCLAISGAICVRYVLPQKHSFCDFDMIFTFVFAGWPGSVHDMRVFNDAMTRYKNVFPHPPPGKFYLVDSWYPNRIGYLAPYKGTKYHLQEFQNAVEPEGKEEVFNYAHSSLRNVMERSFGVLKQKWRILKYVPSYPPETQTHIIVACIALHNYIRLSGLTDRHFGRCDRDENYVPPEAYEDQPPEDEAPSY</sequence>
<keyword evidence="6 8" id="KW-1133">Transmembrane helix</keyword>
<dbReference type="PROSITE" id="PS50845">
    <property type="entry name" value="RETICULON"/>
    <property type="match status" value="1"/>
</dbReference>
<keyword evidence="3 8" id="KW-0812">Transmembrane</keyword>
<dbReference type="GO" id="GO:0009617">
    <property type="term" value="P:response to bacterium"/>
    <property type="evidence" value="ECO:0007669"/>
    <property type="project" value="InterPro"/>
</dbReference>
<feature type="compositionally biased region" description="Low complexity" evidence="9">
    <location>
        <begin position="1"/>
        <end position="10"/>
    </location>
</feature>
<feature type="region of interest" description="Disordered" evidence="9">
    <location>
        <begin position="1"/>
        <end position="64"/>
    </location>
</feature>
<feature type="compositionally biased region" description="Low complexity" evidence="9">
    <location>
        <begin position="333"/>
        <end position="355"/>
    </location>
</feature>
<feature type="compositionally biased region" description="Low complexity" evidence="9">
    <location>
        <begin position="383"/>
        <end position="398"/>
    </location>
</feature>
<feature type="region of interest" description="Disordered" evidence="9">
    <location>
        <begin position="801"/>
        <end position="821"/>
    </location>
</feature>
<feature type="compositionally biased region" description="Basic and acidic residues" evidence="9">
    <location>
        <begin position="356"/>
        <end position="367"/>
    </location>
</feature>
<protein>
    <recommendedName>
        <fullName evidence="8">Reticulon-like protein</fullName>
    </recommendedName>
</protein>
<feature type="transmembrane region" description="Helical" evidence="8">
    <location>
        <begin position="213"/>
        <end position="243"/>
    </location>
</feature>
<dbReference type="Pfam" id="PF02453">
    <property type="entry name" value="Reticulon"/>
    <property type="match status" value="1"/>
</dbReference>
<dbReference type="InterPro" id="IPR003388">
    <property type="entry name" value="Reticulon"/>
</dbReference>
<dbReference type="AlphaFoldDB" id="B9FTH0"/>
<keyword evidence="7 8" id="KW-0472">Membrane</keyword>
<keyword evidence="5 8" id="KW-0256">Endoplasmic reticulum</keyword>
<feature type="compositionally biased region" description="Low complexity" evidence="9">
    <location>
        <begin position="539"/>
        <end position="555"/>
    </location>
</feature>
<comment type="cofactor">
    <cofactor evidence="1">
        <name>a divalent metal cation</name>
        <dbReference type="ChEBI" id="CHEBI:60240"/>
    </cofactor>
</comment>
<evidence type="ECO:0000256" key="1">
    <source>
        <dbReference type="ARBA" id="ARBA00001968"/>
    </source>
</evidence>
<reference evidence="11" key="1">
    <citation type="journal article" date="2005" name="PLoS Biol.">
        <title>The genomes of Oryza sativa: a history of duplications.</title>
        <authorList>
            <person name="Yu J."/>
            <person name="Wang J."/>
            <person name="Lin W."/>
            <person name="Li S."/>
            <person name="Li H."/>
            <person name="Zhou J."/>
            <person name="Ni P."/>
            <person name="Dong W."/>
            <person name="Hu S."/>
            <person name="Zeng C."/>
            <person name="Zhang J."/>
            <person name="Zhang Y."/>
            <person name="Li R."/>
            <person name="Xu Z."/>
            <person name="Li S."/>
            <person name="Li X."/>
            <person name="Zheng H."/>
            <person name="Cong L."/>
            <person name="Lin L."/>
            <person name="Yin J."/>
            <person name="Geng J."/>
            <person name="Li G."/>
            <person name="Shi J."/>
            <person name="Liu J."/>
            <person name="Lv H."/>
            <person name="Li J."/>
            <person name="Wang J."/>
            <person name="Deng Y."/>
            <person name="Ran L."/>
            <person name="Shi X."/>
            <person name="Wang X."/>
            <person name="Wu Q."/>
            <person name="Li C."/>
            <person name="Ren X."/>
            <person name="Wang J."/>
            <person name="Wang X."/>
            <person name="Li D."/>
            <person name="Liu D."/>
            <person name="Zhang X."/>
            <person name="Ji Z."/>
            <person name="Zhao W."/>
            <person name="Sun Y."/>
            <person name="Zhang Z."/>
            <person name="Bao J."/>
            <person name="Han Y."/>
            <person name="Dong L."/>
            <person name="Ji J."/>
            <person name="Chen P."/>
            <person name="Wu S."/>
            <person name="Liu J."/>
            <person name="Xiao Y."/>
            <person name="Bu D."/>
            <person name="Tan J."/>
            <person name="Yang L."/>
            <person name="Ye C."/>
            <person name="Zhang J."/>
            <person name="Xu J."/>
            <person name="Zhou Y."/>
            <person name="Yu Y."/>
            <person name="Zhang B."/>
            <person name="Zhuang S."/>
            <person name="Wei H."/>
            <person name="Liu B."/>
            <person name="Lei M."/>
            <person name="Yu H."/>
            <person name="Li Y."/>
            <person name="Xu H."/>
            <person name="Wei S."/>
            <person name="He X."/>
            <person name="Fang L."/>
            <person name="Zhang Z."/>
            <person name="Zhang Y."/>
            <person name="Huang X."/>
            <person name="Su Z."/>
            <person name="Tong W."/>
            <person name="Li J."/>
            <person name="Tong Z."/>
            <person name="Li S."/>
            <person name="Ye J."/>
            <person name="Wang L."/>
            <person name="Fang L."/>
            <person name="Lei T."/>
            <person name="Chen C."/>
            <person name="Chen H."/>
            <person name="Xu Z."/>
            <person name="Li H."/>
            <person name="Huang H."/>
            <person name="Zhang F."/>
            <person name="Xu H."/>
            <person name="Li N."/>
            <person name="Zhao C."/>
            <person name="Li S."/>
            <person name="Dong L."/>
            <person name="Huang Y."/>
            <person name="Li L."/>
            <person name="Xi Y."/>
            <person name="Qi Q."/>
            <person name="Li W."/>
            <person name="Zhang B."/>
            <person name="Hu W."/>
            <person name="Zhang Y."/>
            <person name="Tian X."/>
            <person name="Jiao Y."/>
            <person name="Liang X."/>
            <person name="Jin J."/>
            <person name="Gao L."/>
            <person name="Zheng W."/>
            <person name="Hao B."/>
            <person name="Liu S."/>
            <person name="Wang W."/>
            <person name="Yuan L."/>
            <person name="Cao M."/>
            <person name="McDermott J."/>
            <person name="Samudrala R."/>
            <person name="Wang J."/>
            <person name="Wong G.K."/>
            <person name="Yang H."/>
        </authorList>
    </citation>
    <scope>NUCLEOTIDE SEQUENCE [LARGE SCALE GENOMIC DNA]</scope>
</reference>
<accession>B9FTH0</accession>
<organism evidence="11">
    <name type="scientific">Oryza sativa subsp. japonica</name>
    <name type="common">Rice</name>
    <dbReference type="NCBI Taxonomy" id="39947"/>
    <lineage>
        <taxon>Eukaryota</taxon>
        <taxon>Viridiplantae</taxon>
        <taxon>Streptophyta</taxon>
        <taxon>Embryophyta</taxon>
        <taxon>Tracheophyta</taxon>
        <taxon>Spermatophyta</taxon>
        <taxon>Magnoliopsida</taxon>
        <taxon>Liliopsida</taxon>
        <taxon>Poales</taxon>
        <taxon>Poaceae</taxon>
        <taxon>BOP clade</taxon>
        <taxon>Oryzoideae</taxon>
        <taxon>Oryzeae</taxon>
        <taxon>Oryzinae</taxon>
        <taxon>Oryza</taxon>
        <taxon>Oryza sativa</taxon>
    </lineage>
</organism>
<name>B9FTH0_ORYSJ</name>
<dbReference type="GO" id="GO:0005789">
    <property type="term" value="C:endoplasmic reticulum membrane"/>
    <property type="evidence" value="ECO:0007669"/>
    <property type="project" value="UniProtKB-SubCell"/>
</dbReference>
<feature type="transmembrane region" description="Helical" evidence="8">
    <location>
        <begin position="119"/>
        <end position="134"/>
    </location>
</feature>
<reference evidence="11" key="2">
    <citation type="submission" date="2008-12" db="EMBL/GenBank/DDBJ databases">
        <title>Improved gene annotation of the rice (Oryza sativa) genomes.</title>
        <authorList>
            <person name="Wang J."/>
            <person name="Li R."/>
            <person name="Fan W."/>
            <person name="Huang Q."/>
            <person name="Zhang J."/>
            <person name="Zhou Y."/>
            <person name="Hu Y."/>
            <person name="Zi S."/>
            <person name="Li J."/>
            <person name="Ni P."/>
            <person name="Zheng H."/>
            <person name="Zhang Y."/>
            <person name="Zhao M."/>
            <person name="Hao Q."/>
            <person name="McDermott J."/>
            <person name="Samudrala R."/>
            <person name="Kristiansen K."/>
            <person name="Wong G.K.-S."/>
        </authorList>
    </citation>
    <scope>NUCLEOTIDE SEQUENCE</scope>
</reference>
<evidence type="ECO:0000259" key="10">
    <source>
        <dbReference type="PROSITE" id="PS50845"/>
    </source>
</evidence>
<feature type="region of interest" description="Disordered" evidence="9">
    <location>
        <begin position="333"/>
        <end position="402"/>
    </location>
</feature>
<dbReference type="PANTHER" id="PTHR10994">
    <property type="entry name" value="RETICULON"/>
    <property type="match status" value="1"/>
</dbReference>
<evidence type="ECO:0000256" key="2">
    <source>
        <dbReference type="ARBA" id="ARBA00004477"/>
    </source>
</evidence>